<name>A0A5N6DYR3_ASPPA</name>
<dbReference type="OMA" id="WHASEWP"/>
<comment type="similarity">
    <text evidence="2">Belongs to the FAD-binding monooxygenase family.</text>
</comment>
<dbReference type="InterPro" id="IPR036188">
    <property type="entry name" value="FAD/NAD-bd_sf"/>
</dbReference>
<evidence type="ECO:0000256" key="3">
    <source>
        <dbReference type="ARBA" id="ARBA00022630"/>
    </source>
</evidence>
<evidence type="ECO:0000313" key="6">
    <source>
        <dbReference type="EMBL" id="KAB8210351.1"/>
    </source>
</evidence>
<dbReference type="Pfam" id="PF00743">
    <property type="entry name" value="FMO-like"/>
    <property type="match status" value="1"/>
</dbReference>
<accession>A0A5N6DYR3</accession>
<dbReference type="GO" id="GO:0050661">
    <property type="term" value="F:NADP binding"/>
    <property type="evidence" value="ECO:0007669"/>
    <property type="project" value="InterPro"/>
</dbReference>
<reference evidence="6 7" key="1">
    <citation type="submission" date="2019-04" db="EMBL/GenBank/DDBJ databases">
        <title>Fungal friends and foes A comparative genomics study of 23 Aspergillus species from section Flavi.</title>
        <authorList>
            <consortium name="DOE Joint Genome Institute"/>
            <person name="Kjaerbolling I."/>
            <person name="Vesth T.C."/>
            <person name="Frisvad J.C."/>
            <person name="Nybo J.L."/>
            <person name="Theobald S."/>
            <person name="Kildgaard S."/>
            <person name="Petersen T.I."/>
            <person name="Kuo A."/>
            <person name="Sato A."/>
            <person name="Lyhne E.K."/>
            <person name="Kogle M.E."/>
            <person name="Wiebenga A."/>
            <person name="Kun R.S."/>
            <person name="Lubbers R.J."/>
            <person name="Makela M.R."/>
            <person name="Barry K."/>
            <person name="Chovatia M."/>
            <person name="Clum A."/>
            <person name="Daum C."/>
            <person name="Haridas S."/>
            <person name="He G."/>
            <person name="LaButti K."/>
            <person name="Lipzen A."/>
            <person name="Mondo S."/>
            <person name="Pangilinan J."/>
            <person name="Riley R."/>
            <person name="Salamov A."/>
            <person name="Simmons B.A."/>
            <person name="Magnuson J.K."/>
            <person name="Henrissat B."/>
            <person name="Mortensen U.H."/>
            <person name="Larsen T.O."/>
            <person name="De vries R.P."/>
            <person name="Grigoriev I.V."/>
            <person name="Machida M."/>
            <person name="Baker S.E."/>
            <person name="Andersen M.R."/>
        </authorList>
    </citation>
    <scope>NUCLEOTIDE SEQUENCE [LARGE SCALE GENOMIC DNA]</scope>
    <source>
        <strain evidence="6 7">CBS 117618</strain>
    </source>
</reference>
<proteinExistence type="inferred from homology"/>
<dbReference type="VEuPathDB" id="FungiDB:BDV34DRAFT_209733"/>
<keyword evidence="7" id="KW-1185">Reference proteome</keyword>
<organism evidence="6 7">
    <name type="scientific">Aspergillus parasiticus</name>
    <dbReference type="NCBI Taxonomy" id="5067"/>
    <lineage>
        <taxon>Eukaryota</taxon>
        <taxon>Fungi</taxon>
        <taxon>Dikarya</taxon>
        <taxon>Ascomycota</taxon>
        <taxon>Pezizomycotina</taxon>
        <taxon>Eurotiomycetes</taxon>
        <taxon>Eurotiomycetidae</taxon>
        <taxon>Eurotiales</taxon>
        <taxon>Aspergillaceae</taxon>
        <taxon>Aspergillus</taxon>
        <taxon>Aspergillus subgen. Circumdati</taxon>
    </lineage>
</organism>
<dbReference type="PROSITE" id="PS51257">
    <property type="entry name" value="PROKAR_LIPOPROTEIN"/>
    <property type="match status" value="1"/>
</dbReference>
<dbReference type="GO" id="GO:0050660">
    <property type="term" value="F:flavin adenine dinucleotide binding"/>
    <property type="evidence" value="ECO:0007669"/>
    <property type="project" value="InterPro"/>
</dbReference>
<evidence type="ECO:0000256" key="1">
    <source>
        <dbReference type="ARBA" id="ARBA00001974"/>
    </source>
</evidence>
<keyword evidence="4" id="KW-0274">FAD</keyword>
<dbReference type="AlphaFoldDB" id="A0A5N6DYR3"/>
<protein>
    <submittedName>
        <fullName evidence="6">Monooxygenase</fullName>
    </submittedName>
</protein>
<dbReference type="PANTHER" id="PTHR42877">
    <property type="entry name" value="L-ORNITHINE N(5)-MONOOXYGENASE-RELATED"/>
    <property type="match status" value="1"/>
</dbReference>
<evidence type="ECO:0000256" key="2">
    <source>
        <dbReference type="ARBA" id="ARBA00010139"/>
    </source>
</evidence>
<dbReference type="EMBL" id="ML734943">
    <property type="protein sequence ID" value="KAB8210351.1"/>
    <property type="molecule type" value="Genomic_DNA"/>
</dbReference>
<keyword evidence="6" id="KW-0503">Monooxygenase</keyword>
<dbReference type="Gene3D" id="3.50.50.60">
    <property type="entry name" value="FAD/NAD(P)-binding domain"/>
    <property type="match status" value="2"/>
</dbReference>
<evidence type="ECO:0000256" key="4">
    <source>
        <dbReference type="ARBA" id="ARBA00022827"/>
    </source>
</evidence>
<dbReference type="GO" id="GO:0004499">
    <property type="term" value="F:N,N-dimethylaniline monooxygenase activity"/>
    <property type="evidence" value="ECO:0007669"/>
    <property type="project" value="InterPro"/>
</dbReference>
<evidence type="ECO:0000313" key="7">
    <source>
        <dbReference type="Proteomes" id="UP000326532"/>
    </source>
</evidence>
<sequence>MTSNDHRFCLIIGAGFGGIIQACTFLRNGILSSHNIEIIDRYSGFGGVWWKNTYPGAACDTASEVYEISWAPNPYWTRRLASQPEIQQYLEKVAHDHHLDGCTTFDTEVLESSWNEDRLLWSVRTKHVKTKLAKEWTCNVLISAAGQYSIPKKLDIPGINAFGGQQWHTMDWPKDADLKGKRVGIIGAGPSAAQLIPRISQDVSQMYIYKRSSTFCLPRFDPKTSMLRRWLFATFPILRRLSRAWSMKMSRYIHWNVAQVGSWWQKAVLAVAHYHLNKQVHDERTREKLKATDRLGCKQVLVLSDFYPVFNETHVELITDPVTALDKHSIVSRNAATGKEEYREVDVLIWATGYKSEEFGVAIPTRGREGQLLSEKYQPDMFSLYGFAVDDFPNFFDLMGPNSLGFDIHIVDLFEIQAEYVALVCRYLLKRQTGEDCGRRYAVMPNANRVQEWTLSLREGQAKHPAAVATCRSHYKSKEGQVYFYPYGYAQYKRLVSRVDFGRDWVLLSKTTDMPEAIISGIPSGSLRWFHSPRTCLQGEPQGNVELVNAPTVGFIEVVPAQGR</sequence>
<dbReference type="InterPro" id="IPR020946">
    <property type="entry name" value="Flavin_mOase-like"/>
</dbReference>
<keyword evidence="5" id="KW-0560">Oxidoreductase</keyword>
<comment type="cofactor">
    <cofactor evidence="1">
        <name>FAD</name>
        <dbReference type="ChEBI" id="CHEBI:57692"/>
    </cofactor>
</comment>
<keyword evidence="3" id="KW-0285">Flavoprotein</keyword>
<dbReference type="InterPro" id="IPR051209">
    <property type="entry name" value="FAD-bind_Monooxygenase_sf"/>
</dbReference>
<evidence type="ECO:0000256" key="5">
    <source>
        <dbReference type="ARBA" id="ARBA00023002"/>
    </source>
</evidence>
<dbReference type="Proteomes" id="UP000326532">
    <property type="component" value="Unassembled WGS sequence"/>
</dbReference>
<dbReference type="SUPFAM" id="SSF51905">
    <property type="entry name" value="FAD/NAD(P)-binding domain"/>
    <property type="match status" value="2"/>
</dbReference>
<dbReference type="PANTHER" id="PTHR42877:SF7">
    <property type="entry name" value="FLAVIN-BINDING MONOOXYGENASE-RELATED"/>
    <property type="match status" value="1"/>
</dbReference>
<gene>
    <name evidence="6" type="ORF">BDV34DRAFT_209733</name>
</gene>